<protein>
    <submittedName>
        <fullName evidence="3">Virulence-associated E family protein</fullName>
    </submittedName>
</protein>
<dbReference type="PANTHER" id="PTHR34985:SF1">
    <property type="entry name" value="SLR0554 PROTEIN"/>
    <property type="match status" value="1"/>
</dbReference>
<feature type="region of interest" description="Disordered" evidence="1">
    <location>
        <begin position="808"/>
        <end position="827"/>
    </location>
</feature>
<reference evidence="3 4" key="1">
    <citation type="submission" date="2016-11" db="EMBL/GenBank/DDBJ databases">
        <authorList>
            <person name="Gasic K."/>
        </authorList>
    </citation>
    <scope>NUCLEOTIDE SEQUENCE [LARGE SCALE GENOMIC DNA]</scope>
</reference>
<evidence type="ECO:0000259" key="2">
    <source>
        <dbReference type="Pfam" id="PF05272"/>
    </source>
</evidence>
<dbReference type="EMBL" id="KY210139">
    <property type="protein sequence ID" value="APQ41938.1"/>
    <property type="molecule type" value="Genomic_DNA"/>
</dbReference>
<evidence type="ECO:0000313" key="3">
    <source>
        <dbReference type="EMBL" id="APQ41938.1"/>
    </source>
</evidence>
<evidence type="ECO:0000313" key="4">
    <source>
        <dbReference type="Proteomes" id="UP000272247"/>
    </source>
</evidence>
<name>A0A3G1GLG9_9CAUD</name>
<sequence>MAIKLTLITSNSCELAKQYTLENGKPAGSALAHMTSGSAKVVEIDKLEDLRDLLDLLTPWQAITAGVPNGGDTALTTRAGTEFNPDAVARTNEHFRYLDTPALFVIDVDTDSSVYRTVDEVVDALETSSPWLTQVVRVARPSASSFVGDRGLRGVHVYVAVTRGSDIPELAQRLQIDQWANGRGRVIISKSGALLVRQLSDASMYQPSRLMFEAPPVLGEGVTRVVPDEQAWLERAATHAGVAAKFRAEGGMLDVRLMPKLKDIDIKRFELAVRRARTAKKPDAKRVALDYHRANREAAGLEDGDVLGVQALRAMGDKVLPPSWPLVFERDGELLRGTVRQALGALDAVMGHRCADPFDATRFDLTPADLRAGEVVTMHGKPGIWSHKMGDFFAFGDSDALELSHPLELAAERLCGTIEEWPDRGDKKHSSVANLMFAVELLCRESKIKLQFDVCADTIVATDSPPIGMWVNSVTRLGASSVSVGTLELALDTVARNNPIDPWKDSILSLPLWDKTHRIDTLFTDLFAAPGSEALTGATQAFFAGLVMRQLHPGAPAPVVPVLIGGQAVDKSLFPIKLADKMGWPMPTPVAFSHDERKMAMSAARSPIAELAEMSGLGKREVEDVKRWTTDTQDVYRTPYGRREESHPRRFVLLGTANKNELNRDETGNRRFMPVMCEESAPLDWTAELPQILAEAKARFCQTWDEYIALIRRVPELVKAYNAEAMRQGIGTVKSDLDDLLPPILATLLKADERQMSVRSADIRNRLDQSHSGRRYDARAIAAWLKTRNWQERKNGYGLREYRAPEGWAAEPESPNVVPLSPFATAK</sequence>
<proteinExistence type="predicted"/>
<accession>A0A3G1GLG9</accession>
<dbReference type="Proteomes" id="UP000272247">
    <property type="component" value="Segment"/>
</dbReference>
<feature type="domain" description="Virulence-associated protein E-like" evidence="2">
    <location>
        <begin position="512"/>
        <end position="703"/>
    </location>
</feature>
<dbReference type="Pfam" id="PF05272">
    <property type="entry name" value="VapE-like_dom"/>
    <property type="match status" value="1"/>
</dbReference>
<gene>
    <name evidence="3" type="ORF">K1pha_59</name>
</gene>
<dbReference type="InterPro" id="IPR007936">
    <property type="entry name" value="VapE-like_dom"/>
</dbReference>
<keyword evidence="4" id="KW-1185">Reference proteome</keyword>
<dbReference type="PANTHER" id="PTHR34985">
    <property type="entry name" value="SLR0554 PROTEIN"/>
    <property type="match status" value="1"/>
</dbReference>
<organism evidence="3 4">
    <name type="scientific">Xanthomonas phage KPhi1</name>
    <dbReference type="NCBI Taxonomy" id="1927017"/>
    <lineage>
        <taxon>Viruses</taxon>
        <taxon>Duplodnaviria</taxon>
        <taxon>Heunggongvirae</taxon>
        <taxon>Uroviricota</taxon>
        <taxon>Caudoviricetes</taxon>
        <taxon>Kantovirinae</taxon>
        <taxon>Beograduvirus</taxon>
        <taxon>Beograduvirus KPhi1</taxon>
    </lineage>
</organism>
<evidence type="ECO:0000256" key="1">
    <source>
        <dbReference type="SAM" id="MobiDB-lite"/>
    </source>
</evidence>